<keyword evidence="2" id="KW-0645">Protease</keyword>
<proteinExistence type="inferred from homology"/>
<evidence type="ECO:0000256" key="3">
    <source>
        <dbReference type="ARBA" id="ARBA00022801"/>
    </source>
</evidence>
<feature type="domain" description="NlpC/P60" evidence="6">
    <location>
        <begin position="186"/>
        <end position="317"/>
    </location>
</feature>
<evidence type="ECO:0000256" key="5">
    <source>
        <dbReference type="SAM" id="MobiDB-lite"/>
    </source>
</evidence>
<dbReference type="PANTHER" id="PTHR47053:SF4">
    <property type="entry name" value="ENDOPEPTIDASE LYTE-RELATED"/>
    <property type="match status" value="1"/>
</dbReference>
<sequence length="317" mass="34753">MKISHKSTLLLVLLLAAGCVRNPGDTADLRKHSGPVKVESEQSPAELDEGRHIVPVRRLQNASYVSLGAVARATGYRARWLPDGGYGMGDNDPSWVFRAGESRVAVGSRKAAMAGPALKEGDELFVPVTALQNLFGDAAAFRIQDREVAFFPKPSLPDSGAAGRRTEFSRKPIGKSGMNATANETGGSASSLLEFARKYIGVQYVFGTGPYEQSKAFDCSSFTQHVFDRFGVELPRLARDQAEKGRFVSRDELQPGDLMFFYVPGRFKSDKTVGHVGIYMGNGNMIHASPEPEDGVQVTPIDKPYWQDTYLYARRIR</sequence>
<keyword evidence="3" id="KW-0378">Hydrolase</keyword>
<feature type="region of interest" description="Disordered" evidence="5">
    <location>
        <begin position="26"/>
        <end position="47"/>
    </location>
</feature>
<accession>A0ABV9FHB6</accession>
<feature type="region of interest" description="Disordered" evidence="5">
    <location>
        <begin position="160"/>
        <end position="182"/>
    </location>
</feature>
<keyword evidence="8" id="KW-1185">Reference proteome</keyword>
<dbReference type="InterPro" id="IPR000064">
    <property type="entry name" value="NLP_P60_dom"/>
</dbReference>
<evidence type="ECO:0000259" key="6">
    <source>
        <dbReference type="PROSITE" id="PS51935"/>
    </source>
</evidence>
<dbReference type="PANTHER" id="PTHR47053">
    <property type="entry name" value="MUREIN DD-ENDOPEPTIDASE MEPH-RELATED"/>
    <property type="match status" value="1"/>
</dbReference>
<dbReference type="Gene3D" id="3.90.1720.10">
    <property type="entry name" value="endopeptidase domain like (from Nostoc punctiforme)"/>
    <property type="match status" value="1"/>
</dbReference>
<dbReference type="Proteomes" id="UP001596028">
    <property type="component" value="Unassembled WGS sequence"/>
</dbReference>
<dbReference type="InterPro" id="IPR038765">
    <property type="entry name" value="Papain-like_cys_pep_sf"/>
</dbReference>
<organism evidence="7 8">
    <name type="scientific">Cohnella hongkongensis</name>
    <dbReference type="NCBI Taxonomy" id="178337"/>
    <lineage>
        <taxon>Bacteria</taxon>
        <taxon>Bacillati</taxon>
        <taxon>Bacillota</taxon>
        <taxon>Bacilli</taxon>
        <taxon>Bacillales</taxon>
        <taxon>Paenibacillaceae</taxon>
        <taxon>Cohnella</taxon>
    </lineage>
</organism>
<evidence type="ECO:0000256" key="1">
    <source>
        <dbReference type="ARBA" id="ARBA00007074"/>
    </source>
</evidence>
<dbReference type="InterPro" id="IPR036582">
    <property type="entry name" value="Mao_N_sf"/>
</dbReference>
<comment type="caution">
    <text evidence="7">The sequence shown here is derived from an EMBL/GenBank/DDBJ whole genome shotgun (WGS) entry which is preliminary data.</text>
</comment>
<dbReference type="Pfam" id="PF00877">
    <property type="entry name" value="NLPC_P60"/>
    <property type="match status" value="1"/>
</dbReference>
<dbReference type="EMBL" id="JBHSEP010000016">
    <property type="protein sequence ID" value="MFC4600473.1"/>
    <property type="molecule type" value="Genomic_DNA"/>
</dbReference>
<dbReference type="InterPro" id="IPR051202">
    <property type="entry name" value="Peptidase_C40"/>
</dbReference>
<dbReference type="RefSeq" id="WP_378099581.1">
    <property type="nucleotide sequence ID" value="NZ_JBHSEP010000016.1"/>
</dbReference>
<reference evidence="8" key="1">
    <citation type="journal article" date="2019" name="Int. J. Syst. Evol. Microbiol.">
        <title>The Global Catalogue of Microorganisms (GCM) 10K type strain sequencing project: providing services to taxonomists for standard genome sequencing and annotation.</title>
        <authorList>
            <consortium name="The Broad Institute Genomics Platform"/>
            <consortium name="The Broad Institute Genome Sequencing Center for Infectious Disease"/>
            <person name="Wu L."/>
            <person name="Ma J."/>
        </authorList>
    </citation>
    <scope>NUCLEOTIDE SEQUENCE [LARGE SCALE GENOMIC DNA]</scope>
    <source>
        <strain evidence="8">CCUG 49571</strain>
    </source>
</reference>
<dbReference type="SUPFAM" id="SSF55383">
    <property type="entry name" value="Copper amine oxidase, domain N"/>
    <property type="match status" value="1"/>
</dbReference>
<comment type="similarity">
    <text evidence="1">Belongs to the peptidase C40 family.</text>
</comment>
<keyword evidence="4" id="KW-0788">Thiol protease</keyword>
<evidence type="ECO:0000256" key="2">
    <source>
        <dbReference type="ARBA" id="ARBA00022670"/>
    </source>
</evidence>
<evidence type="ECO:0000313" key="8">
    <source>
        <dbReference type="Proteomes" id="UP001596028"/>
    </source>
</evidence>
<name>A0ABV9FHB6_9BACL</name>
<gene>
    <name evidence="7" type="ORF">ACFO3S_19670</name>
</gene>
<evidence type="ECO:0000256" key="4">
    <source>
        <dbReference type="ARBA" id="ARBA00022807"/>
    </source>
</evidence>
<dbReference type="SUPFAM" id="SSF54001">
    <property type="entry name" value="Cysteine proteinases"/>
    <property type="match status" value="1"/>
</dbReference>
<protein>
    <submittedName>
        <fullName evidence="7">NlpC/P60 family protein</fullName>
    </submittedName>
</protein>
<evidence type="ECO:0000313" key="7">
    <source>
        <dbReference type="EMBL" id="MFC4600473.1"/>
    </source>
</evidence>
<dbReference type="PROSITE" id="PS51935">
    <property type="entry name" value="NLPC_P60"/>
    <property type="match status" value="1"/>
</dbReference>
<dbReference type="PROSITE" id="PS51257">
    <property type="entry name" value="PROKAR_LIPOPROTEIN"/>
    <property type="match status" value="1"/>
</dbReference>